<dbReference type="Proteomes" id="UP001270362">
    <property type="component" value="Unassembled WGS sequence"/>
</dbReference>
<gene>
    <name evidence="2" type="ORF">B0T22DRAFT_505092</name>
</gene>
<accession>A0AAE0XHB7</accession>
<sequence length="912" mass="101448">MSFPTTNLVVLLRTSLSPFPSLGNRQLKDFSETFPLFFPSLLATAANASPVATVVGAHAVSTIIPTTVIYSAEPEDAVTNELAVVPVTVVYSDPEPTVTTELTVTPIISIFSYKPEHGVANELADIITGSALELKTVTTELAAALPATTTTLSGPDTPIESIESDEDSTASRFNNKKLKSISTALCRSSLDTLVNSDKDTASPDSDFEKENEAWSDPEEDMVDVAAALAKFTFWADKLIRSPGSSLSPALTAIRQLSEEYLSTRRSISLSLIPLGKDIIATTKNEDNDIALDVADESDRDMVISEKVSATSEQDQMDEEPAVSSESQYPESSVQSPTGSSRSSGNNFDFIADPESDDSDDDHSNTILAKDQIPSHLPANETKGETSNITLADTLPSDSEYFGDADDEMSVCGRSTCKVKTLDLHDDADDEFSVNGDFESVKTESVVDSEELYIPSTPTKITAPQTAPTTPEKKKNFKTGYNYFKEIIADGRVKYEYLTPKQIEVLTDFKVKEKSQADNERLEQDIAHSDPFEQSEAEEEQKHPLLIDDSDLSEFEYTDFEELRTPSAHSKPTYVEPEQTDEEEGVENLPLPSPAPQKEEEDEEDLLPYHHDEEEEYDLPAHDPYNEDGRSCRVGSRCDIDTVIHLSSEADDPMSDDTTRDLGDFVNSDEEFAGDNGREKGNIDEDTEHDDIQNVDAAKSRDSPDDDIVEDIIRDEQDNTLVTANEESLARPQAIVEFSDGWKVMEKFDFGVSCGGTLVVAVTNTDQSYWLTPQGRFETLSDELASQFHDWYFSSSAEERGNFRLYHAEWDASYEHQIQKLDWWMENSDIDSYGNLYIKKNAEIESGVSHGRLKRVHNHSKWDDNFMWLPKKELCKPSLGPELKVTTPEGEEFWPEDLTFYPGESWADDDDDE</sequence>
<name>A0AAE0XHB7_9PEZI</name>
<evidence type="ECO:0000313" key="3">
    <source>
        <dbReference type="Proteomes" id="UP001270362"/>
    </source>
</evidence>
<feature type="region of interest" description="Disordered" evidence="1">
    <location>
        <begin position="516"/>
        <end position="633"/>
    </location>
</feature>
<feature type="region of interest" description="Disordered" evidence="1">
    <location>
        <begin position="306"/>
        <end position="395"/>
    </location>
</feature>
<reference evidence="2" key="2">
    <citation type="submission" date="2023-06" db="EMBL/GenBank/DDBJ databases">
        <authorList>
            <consortium name="Lawrence Berkeley National Laboratory"/>
            <person name="Haridas S."/>
            <person name="Hensen N."/>
            <person name="Bonometti L."/>
            <person name="Westerberg I."/>
            <person name="Brannstrom I.O."/>
            <person name="Guillou S."/>
            <person name="Cros-Aarteil S."/>
            <person name="Calhoun S."/>
            <person name="Kuo A."/>
            <person name="Mondo S."/>
            <person name="Pangilinan J."/>
            <person name="Riley R."/>
            <person name="Labutti K."/>
            <person name="Andreopoulos B."/>
            <person name="Lipzen A."/>
            <person name="Chen C."/>
            <person name="Yanf M."/>
            <person name="Daum C."/>
            <person name="Ng V."/>
            <person name="Clum A."/>
            <person name="Steindorff A."/>
            <person name="Ohm R."/>
            <person name="Martin F."/>
            <person name="Silar P."/>
            <person name="Natvig D."/>
            <person name="Lalanne C."/>
            <person name="Gautier V."/>
            <person name="Ament-Velasquez S.L."/>
            <person name="Kruys A."/>
            <person name="Hutchinson M.I."/>
            <person name="Powell A.J."/>
            <person name="Barry K."/>
            <person name="Miller A.N."/>
            <person name="Grigoriev I.V."/>
            <person name="Debuchy R."/>
            <person name="Gladieux P."/>
            <person name="Thoren M.H."/>
            <person name="Johannesson H."/>
        </authorList>
    </citation>
    <scope>NUCLEOTIDE SEQUENCE</scope>
    <source>
        <strain evidence="2">CBS 314.62</strain>
    </source>
</reference>
<feature type="compositionally biased region" description="Acidic residues" evidence="1">
    <location>
        <begin position="351"/>
        <end position="360"/>
    </location>
</feature>
<feature type="region of interest" description="Disordered" evidence="1">
    <location>
        <begin position="149"/>
        <end position="170"/>
    </location>
</feature>
<protein>
    <submittedName>
        <fullName evidence="2">Uncharacterized protein</fullName>
    </submittedName>
</protein>
<reference evidence="2" key="1">
    <citation type="journal article" date="2023" name="Mol. Phylogenet. Evol.">
        <title>Genome-scale phylogeny and comparative genomics of the fungal order Sordariales.</title>
        <authorList>
            <person name="Hensen N."/>
            <person name="Bonometti L."/>
            <person name="Westerberg I."/>
            <person name="Brannstrom I.O."/>
            <person name="Guillou S."/>
            <person name="Cros-Aarteil S."/>
            <person name="Calhoun S."/>
            <person name="Haridas S."/>
            <person name="Kuo A."/>
            <person name="Mondo S."/>
            <person name="Pangilinan J."/>
            <person name="Riley R."/>
            <person name="LaButti K."/>
            <person name="Andreopoulos B."/>
            <person name="Lipzen A."/>
            <person name="Chen C."/>
            <person name="Yan M."/>
            <person name="Daum C."/>
            <person name="Ng V."/>
            <person name="Clum A."/>
            <person name="Steindorff A."/>
            <person name="Ohm R.A."/>
            <person name="Martin F."/>
            <person name="Silar P."/>
            <person name="Natvig D.O."/>
            <person name="Lalanne C."/>
            <person name="Gautier V."/>
            <person name="Ament-Velasquez S.L."/>
            <person name="Kruys A."/>
            <person name="Hutchinson M.I."/>
            <person name="Powell A.J."/>
            <person name="Barry K."/>
            <person name="Miller A.N."/>
            <person name="Grigoriev I.V."/>
            <person name="Debuchy R."/>
            <person name="Gladieux P."/>
            <person name="Hiltunen Thoren M."/>
            <person name="Johannesson H."/>
        </authorList>
    </citation>
    <scope>NUCLEOTIDE SEQUENCE</scope>
    <source>
        <strain evidence="2">CBS 314.62</strain>
    </source>
</reference>
<feature type="compositionally biased region" description="Basic and acidic residues" evidence="1">
    <location>
        <begin position="516"/>
        <end position="530"/>
    </location>
</feature>
<evidence type="ECO:0000313" key="2">
    <source>
        <dbReference type="EMBL" id="KAK3693378.1"/>
    </source>
</evidence>
<feature type="compositionally biased region" description="Polar residues" evidence="1">
    <location>
        <begin position="323"/>
        <end position="346"/>
    </location>
</feature>
<organism evidence="2 3">
    <name type="scientific">Podospora appendiculata</name>
    <dbReference type="NCBI Taxonomy" id="314037"/>
    <lineage>
        <taxon>Eukaryota</taxon>
        <taxon>Fungi</taxon>
        <taxon>Dikarya</taxon>
        <taxon>Ascomycota</taxon>
        <taxon>Pezizomycotina</taxon>
        <taxon>Sordariomycetes</taxon>
        <taxon>Sordariomycetidae</taxon>
        <taxon>Sordariales</taxon>
        <taxon>Podosporaceae</taxon>
        <taxon>Podospora</taxon>
    </lineage>
</organism>
<feature type="compositionally biased region" description="Basic and acidic residues" evidence="1">
    <location>
        <begin position="618"/>
        <end position="633"/>
    </location>
</feature>
<proteinExistence type="predicted"/>
<feature type="region of interest" description="Disordered" evidence="1">
    <location>
        <begin position="647"/>
        <end position="706"/>
    </location>
</feature>
<feature type="region of interest" description="Disordered" evidence="1">
    <location>
        <begin position="195"/>
        <end position="218"/>
    </location>
</feature>
<feature type="compositionally biased region" description="Acidic residues" evidence="1">
    <location>
        <begin position="547"/>
        <end position="559"/>
    </location>
</feature>
<comment type="caution">
    <text evidence="2">The sequence shown here is derived from an EMBL/GenBank/DDBJ whole genome shotgun (WGS) entry which is preliminary data.</text>
</comment>
<evidence type="ECO:0000256" key="1">
    <source>
        <dbReference type="SAM" id="MobiDB-lite"/>
    </source>
</evidence>
<keyword evidence="3" id="KW-1185">Reference proteome</keyword>
<dbReference type="EMBL" id="JAULSO010000001">
    <property type="protein sequence ID" value="KAK3693378.1"/>
    <property type="molecule type" value="Genomic_DNA"/>
</dbReference>
<feature type="compositionally biased region" description="Basic and acidic residues" evidence="1">
    <location>
        <begin position="196"/>
        <end position="212"/>
    </location>
</feature>
<dbReference type="AlphaFoldDB" id="A0AAE0XHB7"/>